<dbReference type="EMBL" id="MCGN01000006">
    <property type="protein sequence ID" value="ORY95341.1"/>
    <property type="molecule type" value="Genomic_DNA"/>
</dbReference>
<evidence type="ECO:0000256" key="2">
    <source>
        <dbReference type="SAM" id="Phobius"/>
    </source>
</evidence>
<feature type="transmembrane region" description="Helical" evidence="2">
    <location>
        <begin position="53"/>
        <end position="73"/>
    </location>
</feature>
<dbReference type="Proteomes" id="UP000242180">
    <property type="component" value="Unassembled WGS sequence"/>
</dbReference>
<keyword evidence="2" id="KW-0812">Transmembrane</keyword>
<sequence>MVTLTADSGSSHTATSDRLRRYHPVIHHSLVLLFLLMVVLLPVLYIRTRQPPYWVLLVIFGTFIVIYIGYWIWMCLLPRPPPSAPSSPPSRLREMRENPSTVALPPGSDLSHSCQNSIERYPPPAYFSSFEHAVVDLPLNQRQSPPSYHSHKDEDDLPRPATAAAPR</sequence>
<name>A0A1X2H9J2_SYNRA</name>
<gene>
    <name evidence="3" type="ORF">BCR43DRAFT_298309</name>
</gene>
<reference evidence="3 4" key="1">
    <citation type="submission" date="2016-07" db="EMBL/GenBank/DDBJ databases">
        <title>Pervasive Adenine N6-methylation of Active Genes in Fungi.</title>
        <authorList>
            <consortium name="DOE Joint Genome Institute"/>
            <person name="Mondo S.J."/>
            <person name="Dannebaum R.O."/>
            <person name="Kuo R.C."/>
            <person name="Labutti K."/>
            <person name="Haridas S."/>
            <person name="Kuo A."/>
            <person name="Salamov A."/>
            <person name="Ahrendt S.R."/>
            <person name="Lipzen A."/>
            <person name="Sullivan W."/>
            <person name="Andreopoulos W.B."/>
            <person name="Clum A."/>
            <person name="Lindquist E."/>
            <person name="Daum C."/>
            <person name="Ramamoorthy G.K."/>
            <person name="Gryganskyi A."/>
            <person name="Culley D."/>
            <person name="Magnuson J.K."/>
            <person name="James T.Y."/>
            <person name="O'Malley M.A."/>
            <person name="Stajich J.E."/>
            <person name="Spatafora J.W."/>
            <person name="Visel A."/>
            <person name="Grigoriev I.V."/>
        </authorList>
    </citation>
    <scope>NUCLEOTIDE SEQUENCE [LARGE SCALE GENOMIC DNA]</scope>
    <source>
        <strain evidence="3 4">NRRL 2496</strain>
    </source>
</reference>
<feature type="region of interest" description="Disordered" evidence="1">
    <location>
        <begin position="140"/>
        <end position="167"/>
    </location>
</feature>
<keyword evidence="2" id="KW-0472">Membrane</keyword>
<evidence type="ECO:0000256" key="1">
    <source>
        <dbReference type="SAM" id="MobiDB-lite"/>
    </source>
</evidence>
<dbReference type="AlphaFoldDB" id="A0A1X2H9J2"/>
<evidence type="ECO:0000313" key="3">
    <source>
        <dbReference type="EMBL" id="ORY95341.1"/>
    </source>
</evidence>
<accession>A0A1X2H9J2</accession>
<keyword evidence="2" id="KW-1133">Transmembrane helix</keyword>
<proteinExistence type="predicted"/>
<comment type="caution">
    <text evidence="3">The sequence shown here is derived from an EMBL/GenBank/DDBJ whole genome shotgun (WGS) entry which is preliminary data.</text>
</comment>
<organism evidence="3 4">
    <name type="scientific">Syncephalastrum racemosum</name>
    <name type="common">Filamentous fungus</name>
    <dbReference type="NCBI Taxonomy" id="13706"/>
    <lineage>
        <taxon>Eukaryota</taxon>
        <taxon>Fungi</taxon>
        <taxon>Fungi incertae sedis</taxon>
        <taxon>Mucoromycota</taxon>
        <taxon>Mucoromycotina</taxon>
        <taxon>Mucoromycetes</taxon>
        <taxon>Mucorales</taxon>
        <taxon>Syncephalastraceae</taxon>
        <taxon>Syncephalastrum</taxon>
    </lineage>
</organism>
<feature type="region of interest" description="Disordered" evidence="1">
    <location>
        <begin position="82"/>
        <end position="110"/>
    </location>
</feature>
<evidence type="ECO:0000313" key="4">
    <source>
        <dbReference type="Proteomes" id="UP000242180"/>
    </source>
</evidence>
<dbReference type="OrthoDB" id="2275766at2759"/>
<dbReference type="InParanoid" id="A0A1X2H9J2"/>
<keyword evidence="4" id="KW-1185">Reference proteome</keyword>
<protein>
    <submittedName>
        <fullName evidence="3">Uncharacterized protein</fullName>
    </submittedName>
</protein>
<feature type="transmembrane region" description="Helical" evidence="2">
    <location>
        <begin position="25"/>
        <end position="46"/>
    </location>
</feature>